<organism evidence="1">
    <name type="scientific">marine sediment metagenome</name>
    <dbReference type="NCBI Taxonomy" id="412755"/>
    <lineage>
        <taxon>unclassified sequences</taxon>
        <taxon>metagenomes</taxon>
        <taxon>ecological metagenomes</taxon>
    </lineage>
</organism>
<accession>A0A0F8XYP6</accession>
<evidence type="ECO:0000313" key="1">
    <source>
        <dbReference type="EMBL" id="KKK74143.1"/>
    </source>
</evidence>
<reference evidence="1" key="1">
    <citation type="journal article" date="2015" name="Nature">
        <title>Complex archaea that bridge the gap between prokaryotes and eukaryotes.</title>
        <authorList>
            <person name="Spang A."/>
            <person name="Saw J.H."/>
            <person name="Jorgensen S.L."/>
            <person name="Zaremba-Niedzwiedzka K."/>
            <person name="Martijn J."/>
            <person name="Lind A.E."/>
            <person name="van Eijk R."/>
            <person name="Schleper C."/>
            <person name="Guy L."/>
            <person name="Ettema T.J."/>
        </authorList>
    </citation>
    <scope>NUCLEOTIDE SEQUENCE</scope>
</reference>
<proteinExistence type="predicted"/>
<sequence>MSSRPPSCSMVFWRFKKSVPCFWRFGYVTYAQGYDLIRMGRWNGDDMSGAVVSVSEIEWKPYAN</sequence>
<dbReference type="AlphaFoldDB" id="A0A0F8XYP6"/>
<protein>
    <submittedName>
        <fullName evidence="1">Uncharacterized protein</fullName>
    </submittedName>
</protein>
<dbReference type="EMBL" id="LAZR01056459">
    <property type="protein sequence ID" value="KKK74143.1"/>
    <property type="molecule type" value="Genomic_DNA"/>
</dbReference>
<name>A0A0F8XYP6_9ZZZZ</name>
<gene>
    <name evidence="1" type="ORF">LCGC14_2886690</name>
</gene>
<comment type="caution">
    <text evidence="1">The sequence shown here is derived from an EMBL/GenBank/DDBJ whole genome shotgun (WGS) entry which is preliminary data.</text>
</comment>